<gene>
    <name evidence="1" type="ORF">ERS450000_03470</name>
    <name evidence="2" type="ORF">ERS450000_03556</name>
</gene>
<accession>A0A0H5NXN5</accession>
<dbReference type="RefSeq" id="WP_060593545.1">
    <property type="nucleotide sequence ID" value="NZ_CP031418.1"/>
</dbReference>
<organism evidence="1 3">
    <name type="scientific">Nocardia farcinica</name>
    <dbReference type="NCBI Taxonomy" id="37329"/>
    <lineage>
        <taxon>Bacteria</taxon>
        <taxon>Bacillati</taxon>
        <taxon>Actinomycetota</taxon>
        <taxon>Actinomycetes</taxon>
        <taxon>Mycobacteriales</taxon>
        <taxon>Nocardiaceae</taxon>
        <taxon>Nocardia</taxon>
    </lineage>
</organism>
<dbReference type="KEGG" id="nfr:ERS450000_03556"/>
<dbReference type="Proteomes" id="UP000057820">
    <property type="component" value="Plasmid 2"/>
</dbReference>
<sequence>MKEFEIISNGGVMADHIRIPPQFEPIINDLFDGRVFDMDTAAVVIPCIDDAKAKLQADPDRYRQHLEGLGLRQVRQMLDSMRDILVTFPDATVSGLVEP</sequence>
<name>A0A0H5NXN5_NOCFR</name>
<dbReference type="KEGG" id="nfr:ERS450000_03470"/>
<reference evidence="1" key="1">
    <citation type="submission" date="2015-03" db="EMBL/GenBank/DDBJ databases">
        <authorList>
            <person name="Informatics Pathogen"/>
        </authorList>
    </citation>
    <scope>NUCLEOTIDE SEQUENCE</scope>
    <source>
        <strain evidence="1">NCTC11134</strain>
        <plasmid evidence="1">2</plasmid>
    </source>
</reference>
<evidence type="ECO:0000313" key="1">
    <source>
        <dbReference type="EMBL" id="CRY79804.1"/>
    </source>
</evidence>
<reference evidence="3" key="2">
    <citation type="submission" date="2015-03" db="EMBL/GenBank/DDBJ databases">
        <authorList>
            <consortium name="Pathogen Informatics"/>
        </authorList>
    </citation>
    <scope>NUCLEOTIDE SEQUENCE [LARGE SCALE GENOMIC DNA]</scope>
    <source>
        <strain evidence="3">NCTC11134</strain>
        <plasmid evidence="3">2</plasmid>
    </source>
</reference>
<evidence type="ECO:0000313" key="2">
    <source>
        <dbReference type="EMBL" id="CRY79896.1"/>
    </source>
</evidence>
<dbReference type="EMBL" id="LN868939">
    <property type="protein sequence ID" value="CRY79896.1"/>
    <property type="molecule type" value="Genomic_DNA"/>
</dbReference>
<dbReference type="EMBL" id="LN868939">
    <property type="protein sequence ID" value="CRY79804.1"/>
    <property type="molecule type" value="Genomic_DNA"/>
</dbReference>
<dbReference type="AlphaFoldDB" id="A0A0H5NXN5"/>
<geneLocation type="plasmid" evidence="1">
    <name>2</name>
</geneLocation>
<evidence type="ECO:0000313" key="3">
    <source>
        <dbReference type="Proteomes" id="UP000057820"/>
    </source>
</evidence>
<keyword evidence="1" id="KW-0614">Plasmid</keyword>
<protein>
    <submittedName>
        <fullName evidence="1">Uncharacterized protein</fullName>
    </submittedName>
</protein>
<proteinExistence type="predicted"/>